<gene>
    <name evidence="4" type="ORF">Agub_g9459</name>
</gene>
<dbReference type="GO" id="GO:0003735">
    <property type="term" value="F:structural constituent of ribosome"/>
    <property type="evidence" value="ECO:0007669"/>
    <property type="project" value="InterPro"/>
</dbReference>
<keyword evidence="2" id="KW-0689">Ribosomal protein</keyword>
<dbReference type="InterPro" id="IPR000473">
    <property type="entry name" value="Ribosomal_bL36"/>
</dbReference>
<accession>A0AAD3HP38</accession>
<dbReference type="InterPro" id="IPR035977">
    <property type="entry name" value="Ribosomal_bL36_sp"/>
</dbReference>
<evidence type="ECO:0008006" key="6">
    <source>
        <dbReference type="Google" id="ProtNLM"/>
    </source>
</evidence>
<dbReference type="Pfam" id="PF00444">
    <property type="entry name" value="Ribosomal_L36"/>
    <property type="match status" value="1"/>
</dbReference>
<proteinExistence type="inferred from homology"/>
<dbReference type="InterPro" id="IPR052010">
    <property type="entry name" value="Ribosomal_LSU_bL36"/>
</dbReference>
<keyword evidence="3" id="KW-0687">Ribonucleoprotein</keyword>
<keyword evidence="5" id="KW-1185">Reference proteome</keyword>
<protein>
    <recommendedName>
        <fullName evidence="6">Ribosomal protein</fullName>
    </recommendedName>
</protein>
<dbReference type="PANTHER" id="PTHR18804:SF16">
    <property type="entry name" value="RIBOSOMAL PROTEIN"/>
    <property type="match status" value="1"/>
</dbReference>
<comment type="caution">
    <text evidence="4">The sequence shown here is derived from an EMBL/GenBank/DDBJ whole genome shotgun (WGS) entry which is preliminary data.</text>
</comment>
<dbReference type="AlphaFoldDB" id="A0AAD3HP38"/>
<evidence type="ECO:0000256" key="3">
    <source>
        <dbReference type="ARBA" id="ARBA00023274"/>
    </source>
</evidence>
<evidence type="ECO:0000256" key="1">
    <source>
        <dbReference type="ARBA" id="ARBA00007645"/>
    </source>
</evidence>
<organism evidence="4 5">
    <name type="scientific">Astrephomene gubernaculifera</name>
    <dbReference type="NCBI Taxonomy" id="47775"/>
    <lineage>
        <taxon>Eukaryota</taxon>
        <taxon>Viridiplantae</taxon>
        <taxon>Chlorophyta</taxon>
        <taxon>core chlorophytes</taxon>
        <taxon>Chlorophyceae</taxon>
        <taxon>CS clade</taxon>
        <taxon>Chlamydomonadales</taxon>
        <taxon>Astrephomenaceae</taxon>
        <taxon>Astrephomene</taxon>
    </lineage>
</organism>
<dbReference type="GO" id="GO:0006412">
    <property type="term" value="P:translation"/>
    <property type="evidence" value="ECO:0007669"/>
    <property type="project" value="InterPro"/>
</dbReference>
<dbReference type="Proteomes" id="UP001054857">
    <property type="component" value="Unassembled WGS sequence"/>
</dbReference>
<dbReference type="EMBL" id="BMAR01000019">
    <property type="protein sequence ID" value="GFR47706.1"/>
    <property type="molecule type" value="Genomic_DNA"/>
</dbReference>
<reference evidence="4 5" key="1">
    <citation type="journal article" date="2021" name="Sci. Rep.">
        <title>Genome sequencing of the multicellular alga Astrephomene provides insights into convergent evolution of germ-soma differentiation.</title>
        <authorList>
            <person name="Yamashita S."/>
            <person name="Yamamoto K."/>
            <person name="Matsuzaki R."/>
            <person name="Suzuki S."/>
            <person name="Yamaguchi H."/>
            <person name="Hirooka S."/>
            <person name="Minakuchi Y."/>
            <person name="Miyagishima S."/>
            <person name="Kawachi M."/>
            <person name="Toyoda A."/>
            <person name="Nozaki H."/>
        </authorList>
    </citation>
    <scope>NUCLEOTIDE SEQUENCE [LARGE SCALE GENOMIC DNA]</scope>
    <source>
        <strain evidence="4 5">NIES-4017</strain>
    </source>
</reference>
<evidence type="ECO:0000256" key="2">
    <source>
        <dbReference type="ARBA" id="ARBA00022980"/>
    </source>
</evidence>
<evidence type="ECO:0000313" key="4">
    <source>
        <dbReference type="EMBL" id="GFR47706.1"/>
    </source>
</evidence>
<sequence>MKVRGKVRLLCEFCKKAVVRLNRDQHYVYIYCTKNARHKQRSKFLSMSTQAEHDHAPAGPISLPCLPEPTYARVQQHMLNNVARGLLGNRHTSVLGELYWRSATQGQGQ</sequence>
<evidence type="ECO:0000313" key="5">
    <source>
        <dbReference type="Proteomes" id="UP001054857"/>
    </source>
</evidence>
<dbReference type="GO" id="GO:1990904">
    <property type="term" value="C:ribonucleoprotein complex"/>
    <property type="evidence" value="ECO:0007669"/>
    <property type="project" value="UniProtKB-KW"/>
</dbReference>
<dbReference type="GO" id="GO:0005840">
    <property type="term" value="C:ribosome"/>
    <property type="evidence" value="ECO:0007669"/>
    <property type="project" value="UniProtKB-KW"/>
</dbReference>
<dbReference type="PANTHER" id="PTHR18804">
    <property type="entry name" value="RIBOSOMAL PROTEIN"/>
    <property type="match status" value="1"/>
</dbReference>
<comment type="similarity">
    <text evidence="1">Belongs to the bacterial ribosomal protein bL36 family.</text>
</comment>
<name>A0AAD3HP38_9CHLO</name>
<dbReference type="SUPFAM" id="SSF57840">
    <property type="entry name" value="Ribosomal protein L36"/>
    <property type="match status" value="1"/>
</dbReference>